<dbReference type="EMBL" id="HBHQ01024625">
    <property type="protein sequence ID" value="CAD9824756.1"/>
    <property type="molecule type" value="Transcribed_RNA"/>
</dbReference>
<dbReference type="AlphaFoldDB" id="A0A7S2UQJ5"/>
<organism evidence="1">
    <name type="scientific">Attheya septentrionalis</name>
    <dbReference type="NCBI Taxonomy" id="420275"/>
    <lineage>
        <taxon>Eukaryota</taxon>
        <taxon>Sar</taxon>
        <taxon>Stramenopiles</taxon>
        <taxon>Ochrophyta</taxon>
        <taxon>Bacillariophyta</taxon>
        <taxon>Coscinodiscophyceae</taxon>
        <taxon>Chaetocerotophycidae</taxon>
        <taxon>Chaetocerotales</taxon>
        <taxon>Attheyaceae</taxon>
        <taxon>Attheya</taxon>
    </lineage>
</organism>
<reference evidence="1" key="1">
    <citation type="submission" date="2021-01" db="EMBL/GenBank/DDBJ databases">
        <authorList>
            <person name="Corre E."/>
            <person name="Pelletier E."/>
            <person name="Niang G."/>
            <person name="Scheremetjew M."/>
            <person name="Finn R."/>
            <person name="Kale V."/>
            <person name="Holt S."/>
            <person name="Cochrane G."/>
            <person name="Meng A."/>
            <person name="Brown T."/>
            <person name="Cohen L."/>
        </authorList>
    </citation>
    <scope>NUCLEOTIDE SEQUENCE</scope>
    <source>
        <strain evidence="1">CCMP2084</strain>
    </source>
</reference>
<gene>
    <name evidence="1" type="ORF">ASEP1449_LOCUS16590</name>
</gene>
<name>A0A7S2UQJ5_9STRA</name>
<evidence type="ECO:0000313" key="1">
    <source>
        <dbReference type="EMBL" id="CAD9824756.1"/>
    </source>
</evidence>
<accession>A0A7S2UQJ5</accession>
<proteinExistence type="predicted"/>
<sequence>MRFGSKLLLAAIATRSIPSRSPQCAEAFVRMTPKHNVARHTAFDRRYSRSSHLSMVSEGCGCSDVILSGKPSDRARKLDPRISIGKSSFQKLDGTPTNMNEVLGDVVTTTDTSLVIFLRSLG</sequence>
<protein>
    <submittedName>
        <fullName evidence="1">Uncharacterized protein</fullName>
    </submittedName>
</protein>